<name>A0AA37V712_9BACT</name>
<dbReference type="AlphaFoldDB" id="A0AA37V712"/>
<gene>
    <name evidence="1" type="ORF">rosag_25190</name>
</gene>
<sequence length="144" mass="14398">MSNPTSHATRGAAVAVALIVLGVACRDLPVQVDTIRQSPSRALAADAAPGCAARTPAERVRALREMVGTLPPAAAPVADARLLPAIADVQAALGTGRGAAVAAAVRGFVADVESLRLRAPFEQREALAAEAECLLGASDGGPSA</sequence>
<dbReference type="EMBL" id="BRXS01000004">
    <property type="protein sequence ID" value="GLC26006.1"/>
    <property type="molecule type" value="Genomic_DNA"/>
</dbReference>
<protein>
    <submittedName>
        <fullName evidence="1">Uncharacterized protein</fullName>
    </submittedName>
</protein>
<proteinExistence type="predicted"/>
<evidence type="ECO:0000313" key="1">
    <source>
        <dbReference type="EMBL" id="GLC26006.1"/>
    </source>
</evidence>
<evidence type="ECO:0000313" key="2">
    <source>
        <dbReference type="Proteomes" id="UP001161325"/>
    </source>
</evidence>
<reference evidence="1" key="1">
    <citation type="submission" date="2022-08" db="EMBL/GenBank/DDBJ databases">
        <title>Draft genome sequencing of Roseisolibacter agri AW1220.</title>
        <authorList>
            <person name="Tobiishi Y."/>
            <person name="Tonouchi A."/>
        </authorList>
    </citation>
    <scope>NUCLEOTIDE SEQUENCE</scope>
    <source>
        <strain evidence="1">AW1220</strain>
    </source>
</reference>
<accession>A0AA37V712</accession>
<dbReference type="RefSeq" id="WP_284350477.1">
    <property type="nucleotide sequence ID" value="NZ_BRXS01000004.1"/>
</dbReference>
<keyword evidence="2" id="KW-1185">Reference proteome</keyword>
<organism evidence="1 2">
    <name type="scientific">Roseisolibacter agri</name>
    <dbReference type="NCBI Taxonomy" id="2014610"/>
    <lineage>
        <taxon>Bacteria</taxon>
        <taxon>Pseudomonadati</taxon>
        <taxon>Gemmatimonadota</taxon>
        <taxon>Gemmatimonadia</taxon>
        <taxon>Gemmatimonadales</taxon>
        <taxon>Gemmatimonadaceae</taxon>
        <taxon>Roseisolibacter</taxon>
    </lineage>
</organism>
<dbReference type="Proteomes" id="UP001161325">
    <property type="component" value="Unassembled WGS sequence"/>
</dbReference>
<comment type="caution">
    <text evidence="1">The sequence shown here is derived from an EMBL/GenBank/DDBJ whole genome shotgun (WGS) entry which is preliminary data.</text>
</comment>